<dbReference type="EMBL" id="JAEPRA010000001">
    <property type="protein sequence ID" value="KAG2189269.1"/>
    <property type="molecule type" value="Genomic_DNA"/>
</dbReference>
<keyword evidence="3" id="KW-0444">Lipid biosynthesis</keyword>
<feature type="transmembrane region" description="Helical" evidence="14">
    <location>
        <begin position="62"/>
        <end position="82"/>
    </location>
</feature>
<reference evidence="15" key="1">
    <citation type="submission" date="2020-12" db="EMBL/GenBank/DDBJ databases">
        <title>Metabolic potential, ecology and presence of endohyphal bacteria is reflected in genomic diversity of Mucoromycotina.</title>
        <authorList>
            <person name="Muszewska A."/>
            <person name="Okrasinska A."/>
            <person name="Steczkiewicz K."/>
            <person name="Drgas O."/>
            <person name="Orlowska M."/>
            <person name="Perlinska-Lenart U."/>
            <person name="Aleksandrzak-Piekarczyk T."/>
            <person name="Szatraj K."/>
            <person name="Zielenkiewicz U."/>
            <person name="Pilsyk S."/>
            <person name="Malc E."/>
            <person name="Mieczkowski P."/>
            <person name="Kruszewska J.S."/>
            <person name="Biernat P."/>
            <person name="Pawlowska J."/>
        </authorList>
    </citation>
    <scope>NUCLEOTIDE SEQUENCE</scope>
    <source>
        <strain evidence="15">WA0000051536</strain>
    </source>
</reference>
<evidence type="ECO:0000256" key="10">
    <source>
        <dbReference type="ARBA" id="ARBA00023209"/>
    </source>
</evidence>
<evidence type="ECO:0000256" key="13">
    <source>
        <dbReference type="SAM" id="MobiDB-lite"/>
    </source>
</evidence>
<dbReference type="PANTHER" id="PTHR15362:SF7">
    <property type="entry name" value="PHOSPHATIDYLSERINE SYNTHASE 2"/>
    <property type="match status" value="1"/>
</dbReference>
<keyword evidence="5 14" id="KW-0812">Transmembrane</keyword>
<keyword evidence="6" id="KW-0256">Endoplasmic reticulum</keyword>
<feature type="region of interest" description="Disordered" evidence="13">
    <location>
        <begin position="1"/>
        <end position="26"/>
    </location>
</feature>
<dbReference type="GO" id="GO:0106245">
    <property type="term" value="F:L-serine-phosphatidylethanolamine phosphatidyltransferase activity"/>
    <property type="evidence" value="ECO:0007669"/>
    <property type="project" value="InterPro"/>
</dbReference>
<feature type="transmembrane region" description="Helical" evidence="14">
    <location>
        <begin position="94"/>
        <end position="113"/>
    </location>
</feature>
<feature type="transmembrane region" description="Helical" evidence="14">
    <location>
        <begin position="340"/>
        <end position="356"/>
    </location>
</feature>
<evidence type="ECO:0000256" key="4">
    <source>
        <dbReference type="ARBA" id="ARBA00022679"/>
    </source>
</evidence>
<feature type="compositionally biased region" description="Low complexity" evidence="13">
    <location>
        <begin position="12"/>
        <end position="23"/>
    </location>
</feature>
<dbReference type="Proteomes" id="UP000612746">
    <property type="component" value="Unassembled WGS sequence"/>
</dbReference>
<comment type="caution">
    <text evidence="15">The sequence shown here is derived from an EMBL/GenBank/DDBJ whole genome shotgun (WGS) entry which is preliminary data.</text>
</comment>
<evidence type="ECO:0000256" key="12">
    <source>
        <dbReference type="ARBA" id="ARBA00025707"/>
    </source>
</evidence>
<evidence type="ECO:0000256" key="9">
    <source>
        <dbReference type="ARBA" id="ARBA00023136"/>
    </source>
</evidence>
<evidence type="ECO:0000256" key="3">
    <source>
        <dbReference type="ARBA" id="ARBA00022516"/>
    </source>
</evidence>
<keyword evidence="11" id="KW-1208">Phospholipid metabolism</keyword>
<feature type="transmembrane region" description="Helical" evidence="14">
    <location>
        <begin position="125"/>
        <end position="146"/>
    </location>
</feature>
<keyword evidence="7 14" id="KW-1133">Transmembrane helix</keyword>
<dbReference type="InterPro" id="IPR004277">
    <property type="entry name" value="PSS"/>
</dbReference>
<organism evidence="15 16">
    <name type="scientific">Umbelopsis vinacea</name>
    <dbReference type="NCBI Taxonomy" id="44442"/>
    <lineage>
        <taxon>Eukaryota</taxon>
        <taxon>Fungi</taxon>
        <taxon>Fungi incertae sedis</taxon>
        <taxon>Mucoromycota</taxon>
        <taxon>Mucoromycotina</taxon>
        <taxon>Umbelopsidomycetes</taxon>
        <taxon>Umbelopsidales</taxon>
        <taxon>Umbelopsidaceae</taxon>
        <taxon>Umbelopsis</taxon>
    </lineage>
</organism>
<evidence type="ECO:0000256" key="8">
    <source>
        <dbReference type="ARBA" id="ARBA00023098"/>
    </source>
</evidence>
<dbReference type="GO" id="GO:0005789">
    <property type="term" value="C:endoplasmic reticulum membrane"/>
    <property type="evidence" value="ECO:0007669"/>
    <property type="project" value="UniProtKB-SubCell"/>
</dbReference>
<dbReference type="AlphaFoldDB" id="A0A8H7QA88"/>
<keyword evidence="16" id="KW-1185">Reference proteome</keyword>
<dbReference type="PANTHER" id="PTHR15362">
    <property type="entry name" value="PHOSPHATIDYLINOSITOL SYNTHASE"/>
    <property type="match status" value="1"/>
</dbReference>
<keyword evidence="9 14" id="KW-0472">Membrane</keyword>
<comment type="pathway">
    <text evidence="2">Lipid metabolism.</text>
</comment>
<evidence type="ECO:0000256" key="11">
    <source>
        <dbReference type="ARBA" id="ARBA00023264"/>
    </source>
</evidence>
<name>A0A8H7QA88_9FUNG</name>
<feature type="transmembrane region" description="Helical" evidence="14">
    <location>
        <begin position="308"/>
        <end position="334"/>
    </location>
</feature>
<dbReference type="OrthoDB" id="10265393at2759"/>
<evidence type="ECO:0000256" key="6">
    <source>
        <dbReference type="ARBA" id="ARBA00022824"/>
    </source>
</evidence>
<sequence>MTTPQDPFLERSYTSSSSIYAQSPGSELDTPFLEKDIQQLQQQPDPAVEAVRKLTLPFLGPIVRPRTLTALTVLLLALLYVAVTPDIDSTETNVKLGITAAIACFVFIGMMQFRDGPFVRPHVAFWRAVLSLSVLYQMALVFFLFLNKHQARQMLKFVYPELGVPLPDRSYAEGCELTLDNLKNQIDIFVLAHVLGWYAKALILRDYWFCWILSIMFEVMEYSLQHQLANFAECWWDHWILDVLTCNWLGIYLGMKTCEYFEVKHYSWAGHMRHIKGIKGKAKRAVQQFTPHDWTRFEWKTTSSFKHWMAVIALLVVFLQCELNCFYLKFLVWIPPEHPLLTYRLILIFFFALPATREAYQYLVDKNTKRFGPHAWVILANIFTETLICIKYGRGEFPEPAPLAVVVFWIVFSSSLVLYTVWKFWWLPKTRKQKAGGAKKVE</sequence>
<keyword evidence="4" id="KW-0808">Transferase</keyword>
<evidence type="ECO:0008006" key="17">
    <source>
        <dbReference type="Google" id="ProtNLM"/>
    </source>
</evidence>
<evidence type="ECO:0000313" key="16">
    <source>
        <dbReference type="Proteomes" id="UP000612746"/>
    </source>
</evidence>
<accession>A0A8H7QA88</accession>
<dbReference type="Pfam" id="PF03034">
    <property type="entry name" value="PSS"/>
    <property type="match status" value="1"/>
</dbReference>
<gene>
    <name evidence="15" type="ORF">INT44_004411</name>
</gene>
<evidence type="ECO:0000256" key="2">
    <source>
        <dbReference type="ARBA" id="ARBA00005189"/>
    </source>
</evidence>
<comment type="pathway">
    <text evidence="12">Phospholipid metabolism.</text>
</comment>
<dbReference type="GO" id="GO:0006659">
    <property type="term" value="P:phosphatidylserine biosynthetic process"/>
    <property type="evidence" value="ECO:0007669"/>
    <property type="project" value="InterPro"/>
</dbReference>
<evidence type="ECO:0000256" key="14">
    <source>
        <dbReference type="SAM" id="Phobius"/>
    </source>
</evidence>
<keyword evidence="10" id="KW-0594">Phospholipid biosynthesis</keyword>
<proteinExistence type="predicted"/>
<keyword evidence="8" id="KW-0443">Lipid metabolism</keyword>
<evidence type="ECO:0000256" key="5">
    <source>
        <dbReference type="ARBA" id="ARBA00022692"/>
    </source>
</evidence>
<evidence type="ECO:0000256" key="1">
    <source>
        <dbReference type="ARBA" id="ARBA00004477"/>
    </source>
</evidence>
<feature type="transmembrane region" description="Helical" evidence="14">
    <location>
        <begin position="400"/>
        <end position="422"/>
    </location>
</feature>
<evidence type="ECO:0000313" key="15">
    <source>
        <dbReference type="EMBL" id="KAG2189269.1"/>
    </source>
</evidence>
<comment type="subcellular location">
    <subcellularLocation>
        <location evidence="1">Endoplasmic reticulum membrane</location>
        <topology evidence="1">Multi-pass membrane protein</topology>
    </subcellularLocation>
</comment>
<protein>
    <recommendedName>
        <fullName evidence="17">Phosphatidylserine synthase 2</fullName>
    </recommendedName>
</protein>
<evidence type="ECO:0000256" key="7">
    <source>
        <dbReference type="ARBA" id="ARBA00022989"/>
    </source>
</evidence>
<feature type="transmembrane region" description="Helical" evidence="14">
    <location>
        <begin position="376"/>
        <end position="394"/>
    </location>
</feature>